<feature type="transmembrane region" description="Helical" evidence="1">
    <location>
        <begin position="16"/>
        <end position="37"/>
    </location>
</feature>
<gene>
    <name evidence="3" type="ORF">HJG54_07750</name>
</gene>
<protein>
    <submittedName>
        <fullName evidence="3">Lasso peptide biosynthesis B2 protein</fullName>
    </submittedName>
</protein>
<dbReference type="InterPro" id="IPR053521">
    <property type="entry name" value="McjB-like"/>
</dbReference>
<dbReference type="AlphaFoldDB" id="A0AA97AQ29"/>
<organism evidence="3">
    <name type="scientific">Leptolyngbya sp. NK1-12</name>
    <dbReference type="NCBI Taxonomy" id="2547451"/>
    <lineage>
        <taxon>Bacteria</taxon>
        <taxon>Bacillati</taxon>
        <taxon>Cyanobacteriota</taxon>
        <taxon>Cyanophyceae</taxon>
        <taxon>Leptolyngbyales</taxon>
        <taxon>Leptolyngbyaceae</taxon>
        <taxon>Leptolyngbya group</taxon>
        <taxon>Leptolyngbya</taxon>
    </lineage>
</organism>
<evidence type="ECO:0000259" key="2">
    <source>
        <dbReference type="Pfam" id="PF13471"/>
    </source>
</evidence>
<accession>A0AA97AQ29</accession>
<dbReference type="InterPro" id="IPR032708">
    <property type="entry name" value="McjB_C"/>
</dbReference>
<reference evidence="3" key="1">
    <citation type="submission" date="2020-05" db="EMBL/GenBank/DDBJ databases">
        <authorList>
            <person name="Zhu T."/>
            <person name="Keshari N."/>
            <person name="Lu X."/>
        </authorList>
    </citation>
    <scope>NUCLEOTIDE SEQUENCE</scope>
    <source>
        <strain evidence="3">NK1-12</strain>
    </source>
</reference>
<evidence type="ECO:0000313" key="3">
    <source>
        <dbReference type="EMBL" id="WNZ22758.1"/>
    </source>
</evidence>
<dbReference type="Pfam" id="PF13471">
    <property type="entry name" value="Transglut_core3"/>
    <property type="match status" value="1"/>
</dbReference>
<dbReference type="NCBIfam" id="NF033537">
    <property type="entry name" value="lasso_biosyn_B2"/>
    <property type="match status" value="1"/>
</dbReference>
<proteinExistence type="predicted"/>
<feature type="domain" description="Microcin J25-processing protein McjB C-terminal" evidence="2">
    <location>
        <begin position="30"/>
        <end position="138"/>
    </location>
</feature>
<keyword evidence="1" id="KW-1133">Transmembrane helix</keyword>
<sequence length="145" mass="16235">MQTLNKVLQLSSAERWLLFETLVLLNLIRLGLVFVPFQQLRRLLARGVVRSDQLMHRVSPEHIVWAVNAVCSRIANKAKCLAQALTTQGLLSRYGYTSELRIGVAKDCFGKLAAHAWVEYQGRIVIGGIPNLQTFTPLPALELDP</sequence>
<dbReference type="EMBL" id="CP053586">
    <property type="protein sequence ID" value="WNZ22758.1"/>
    <property type="molecule type" value="Genomic_DNA"/>
</dbReference>
<dbReference type="RefSeq" id="WP_316434295.1">
    <property type="nucleotide sequence ID" value="NZ_CP053586.1"/>
</dbReference>
<name>A0AA97AQ29_9CYAN</name>
<keyword evidence="1" id="KW-0812">Transmembrane</keyword>
<evidence type="ECO:0000256" key="1">
    <source>
        <dbReference type="SAM" id="Phobius"/>
    </source>
</evidence>
<keyword evidence="1" id="KW-0472">Membrane</keyword>